<keyword evidence="1" id="KW-1133">Transmembrane helix</keyword>
<proteinExistence type="predicted"/>
<dbReference type="InterPro" id="IPR036249">
    <property type="entry name" value="Thioredoxin-like_sf"/>
</dbReference>
<dbReference type="AlphaFoldDB" id="A0A518AYX2"/>
<sequence>MPVPTAESSATATNPTVPLVAVAIWIAATTMGMLGLISYSNTPGESAEVPIVWPRGARVNLAAEGPTLLTFVHPKCPCSRATLAELARVLSRCASSPTVECLFYCPDDATADWADTDLWRSAAPLCSTTPIVDVAGEDAKEFGATTSGHVLLYSNAGQLRFSGGITPARAHEGDSVAAGALVDLLNGHPVDHAMFPVFGCPIHLGDVN</sequence>
<reference evidence="2 3" key="1">
    <citation type="submission" date="2019-02" db="EMBL/GenBank/DDBJ databases">
        <title>Deep-cultivation of Planctomycetes and their phenomic and genomic characterization uncovers novel biology.</title>
        <authorList>
            <person name="Wiegand S."/>
            <person name="Jogler M."/>
            <person name="Boedeker C."/>
            <person name="Pinto D."/>
            <person name="Vollmers J."/>
            <person name="Rivas-Marin E."/>
            <person name="Kohn T."/>
            <person name="Peeters S.H."/>
            <person name="Heuer A."/>
            <person name="Rast P."/>
            <person name="Oberbeckmann S."/>
            <person name="Bunk B."/>
            <person name="Jeske O."/>
            <person name="Meyerdierks A."/>
            <person name="Storesund J.E."/>
            <person name="Kallscheuer N."/>
            <person name="Luecker S."/>
            <person name="Lage O.M."/>
            <person name="Pohl T."/>
            <person name="Merkel B.J."/>
            <person name="Hornburger P."/>
            <person name="Mueller R.-W."/>
            <person name="Bruemmer F."/>
            <person name="Labrenz M."/>
            <person name="Spormann A.M."/>
            <person name="Op den Camp H."/>
            <person name="Overmann J."/>
            <person name="Amann R."/>
            <person name="Jetten M.S.M."/>
            <person name="Mascher T."/>
            <person name="Medema M.H."/>
            <person name="Devos D.P."/>
            <person name="Kaster A.-K."/>
            <person name="Ovreas L."/>
            <person name="Rohde M."/>
            <person name="Galperin M.Y."/>
            <person name="Jogler C."/>
        </authorList>
    </citation>
    <scope>NUCLEOTIDE SEQUENCE [LARGE SCALE GENOMIC DNA]</scope>
    <source>
        <strain evidence="2 3">Pan216</strain>
    </source>
</reference>
<dbReference type="Proteomes" id="UP000317093">
    <property type="component" value="Chromosome"/>
</dbReference>
<evidence type="ECO:0008006" key="4">
    <source>
        <dbReference type="Google" id="ProtNLM"/>
    </source>
</evidence>
<name>A0A518AYX2_9BACT</name>
<keyword evidence="1" id="KW-0472">Membrane</keyword>
<dbReference type="KEGG" id="knv:Pan216_07610"/>
<keyword evidence="3" id="KW-1185">Reference proteome</keyword>
<evidence type="ECO:0000313" key="2">
    <source>
        <dbReference type="EMBL" id="QDU59927.1"/>
    </source>
</evidence>
<evidence type="ECO:0000313" key="3">
    <source>
        <dbReference type="Proteomes" id="UP000317093"/>
    </source>
</evidence>
<dbReference type="Gene3D" id="3.40.30.10">
    <property type="entry name" value="Glutaredoxin"/>
    <property type="match status" value="1"/>
</dbReference>
<keyword evidence="1" id="KW-0812">Transmembrane</keyword>
<accession>A0A518AYX2</accession>
<dbReference type="EMBL" id="CP036279">
    <property type="protein sequence ID" value="QDU59927.1"/>
    <property type="molecule type" value="Genomic_DNA"/>
</dbReference>
<evidence type="ECO:0000256" key="1">
    <source>
        <dbReference type="SAM" id="Phobius"/>
    </source>
</evidence>
<organism evidence="2 3">
    <name type="scientific">Kolteria novifilia</name>
    <dbReference type="NCBI Taxonomy" id="2527975"/>
    <lineage>
        <taxon>Bacteria</taxon>
        <taxon>Pseudomonadati</taxon>
        <taxon>Planctomycetota</taxon>
        <taxon>Planctomycetia</taxon>
        <taxon>Kolteriales</taxon>
        <taxon>Kolteriaceae</taxon>
        <taxon>Kolteria</taxon>
    </lineage>
</organism>
<dbReference type="SUPFAM" id="SSF52833">
    <property type="entry name" value="Thioredoxin-like"/>
    <property type="match status" value="1"/>
</dbReference>
<gene>
    <name evidence="2" type="ORF">Pan216_07610</name>
</gene>
<protein>
    <recommendedName>
        <fullName evidence="4">RedB protein</fullName>
    </recommendedName>
</protein>
<feature type="transmembrane region" description="Helical" evidence="1">
    <location>
        <begin position="20"/>
        <end position="39"/>
    </location>
</feature>